<dbReference type="PANTHER" id="PTHR31286:SF99">
    <property type="entry name" value="DUF4283 DOMAIN-CONTAINING PROTEIN"/>
    <property type="match status" value="1"/>
</dbReference>
<comment type="caution">
    <text evidence="4">The sequence shown here is derived from an EMBL/GenBank/DDBJ whole genome shotgun (WGS) entry which is preliminary data.</text>
</comment>
<dbReference type="InterPro" id="IPR025558">
    <property type="entry name" value="DUF4283"/>
</dbReference>
<keyword evidence="1" id="KW-0863">Zinc-finger</keyword>
<feature type="region of interest" description="Disordered" evidence="2">
    <location>
        <begin position="285"/>
        <end position="404"/>
    </location>
</feature>
<feature type="region of interest" description="Disordered" evidence="2">
    <location>
        <begin position="1"/>
        <end position="61"/>
    </location>
</feature>
<dbReference type="GO" id="GO:0003676">
    <property type="term" value="F:nucleic acid binding"/>
    <property type="evidence" value="ECO:0007669"/>
    <property type="project" value="InterPro"/>
</dbReference>
<dbReference type="InterPro" id="IPR040256">
    <property type="entry name" value="At4g02000-like"/>
</dbReference>
<accession>A0AAV8U673</accession>
<keyword evidence="5" id="KW-1185">Reference proteome</keyword>
<dbReference type="Proteomes" id="UP001159364">
    <property type="component" value="Linkage Group LG01"/>
</dbReference>
<proteinExistence type="predicted"/>
<feature type="compositionally biased region" description="Basic and acidic residues" evidence="2">
    <location>
        <begin position="530"/>
        <end position="549"/>
    </location>
</feature>
<evidence type="ECO:0000256" key="2">
    <source>
        <dbReference type="SAM" id="MobiDB-lite"/>
    </source>
</evidence>
<dbReference type="EMBL" id="JAIWQS010000001">
    <property type="protein sequence ID" value="KAJ8773828.1"/>
    <property type="molecule type" value="Genomic_DNA"/>
</dbReference>
<evidence type="ECO:0000313" key="4">
    <source>
        <dbReference type="EMBL" id="KAJ8773828.1"/>
    </source>
</evidence>
<organism evidence="4 5">
    <name type="scientific">Erythroxylum novogranatense</name>
    <dbReference type="NCBI Taxonomy" id="1862640"/>
    <lineage>
        <taxon>Eukaryota</taxon>
        <taxon>Viridiplantae</taxon>
        <taxon>Streptophyta</taxon>
        <taxon>Embryophyta</taxon>
        <taxon>Tracheophyta</taxon>
        <taxon>Spermatophyta</taxon>
        <taxon>Magnoliopsida</taxon>
        <taxon>eudicotyledons</taxon>
        <taxon>Gunneridae</taxon>
        <taxon>Pentapetalae</taxon>
        <taxon>rosids</taxon>
        <taxon>fabids</taxon>
        <taxon>Malpighiales</taxon>
        <taxon>Erythroxylaceae</taxon>
        <taxon>Erythroxylum</taxon>
    </lineage>
</organism>
<keyword evidence="1" id="KW-0862">Zinc</keyword>
<dbReference type="Pfam" id="PF14111">
    <property type="entry name" value="DUF4283"/>
    <property type="match status" value="1"/>
</dbReference>
<dbReference type="GO" id="GO:0008270">
    <property type="term" value="F:zinc ion binding"/>
    <property type="evidence" value="ECO:0007669"/>
    <property type="project" value="UniProtKB-KW"/>
</dbReference>
<dbReference type="PANTHER" id="PTHR31286">
    <property type="entry name" value="GLYCINE-RICH CELL WALL STRUCTURAL PROTEIN 1.8-LIKE"/>
    <property type="match status" value="1"/>
</dbReference>
<evidence type="ECO:0000259" key="3">
    <source>
        <dbReference type="PROSITE" id="PS50158"/>
    </source>
</evidence>
<evidence type="ECO:0000313" key="5">
    <source>
        <dbReference type="Proteomes" id="UP001159364"/>
    </source>
</evidence>
<reference evidence="4 5" key="1">
    <citation type="submission" date="2021-09" db="EMBL/GenBank/DDBJ databases">
        <title>Genomic insights and catalytic innovation underlie evolution of tropane alkaloids biosynthesis.</title>
        <authorList>
            <person name="Wang Y.-J."/>
            <person name="Tian T."/>
            <person name="Huang J.-P."/>
            <person name="Huang S.-X."/>
        </authorList>
    </citation>
    <scope>NUCLEOTIDE SEQUENCE [LARGE SCALE GENOMIC DNA]</scope>
    <source>
        <strain evidence="4">KIB-2018</strain>
        <tissue evidence="4">Leaf</tissue>
    </source>
</reference>
<gene>
    <name evidence="4" type="ORF">K2173_008291</name>
</gene>
<evidence type="ECO:0000256" key="1">
    <source>
        <dbReference type="PROSITE-ProRule" id="PRU00047"/>
    </source>
</evidence>
<keyword evidence="1" id="KW-0479">Metal-binding</keyword>
<name>A0AAV8U673_9ROSI</name>
<feature type="compositionally biased region" description="Basic and acidic residues" evidence="2">
    <location>
        <begin position="1"/>
        <end position="11"/>
    </location>
</feature>
<feature type="compositionally biased region" description="Polar residues" evidence="2">
    <location>
        <begin position="485"/>
        <end position="499"/>
    </location>
</feature>
<dbReference type="PROSITE" id="PS50158">
    <property type="entry name" value="ZF_CCHC"/>
    <property type="match status" value="1"/>
</dbReference>
<protein>
    <recommendedName>
        <fullName evidence="3">CCHC-type domain-containing protein</fullName>
    </recommendedName>
</protein>
<dbReference type="InterPro" id="IPR001878">
    <property type="entry name" value="Znf_CCHC"/>
</dbReference>
<feature type="region of interest" description="Disordered" evidence="2">
    <location>
        <begin position="485"/>
        <end position="549"/>
    </location>
</feature>
<sequence length="549" mass="60880">MDNSKRSEAARGDSSQFPVDAPRAKKVRLRDREDPHTLQPQPMSYRAAVTGAHPSEDDAEIEWPEESIPEVEEGDIIRVPGIYGKALELSSTFKNRLDKNWEHAVIVKLLVRQIGYRLLHNRLKLLWNLSGPFKIIDLENDFFLVNLVEMTDCETALTKGPWVLFDHALAVQPWTPQFRPATGKVSTAVVWVRFPDLPMSRYHPAILQAMGNLVGTTVKIDSTTQKQQRGKFARVAVEIDLTEPLVSRIELDGEEIKVAFEGLPQICFTCGRVGHSAEICQNKSIPYQDPPVNGDSNGKAIGDTQHLSNSGETLPTAYGPWVQGRRTHPEVSQVASHGSRFLSLPEEDIPSDFNAPTGDLDSATITNPEQLGRRNLGTTGRQARDRTVSSKLPKPSKPGTVNRGKELLQTEGSRVPMNGTDKATDVSVRQSGTMHATTSTLPKTQAHQAVLLTSHQDIRYHSSEFQLPGTEDMEYEKTAQVGVTTSNTLSPSTHPQFLTPQPEPPDLTTAPDRTGDMDMVTESQIEPQDQDFHMEPVGEYELQDRADHA</sequence>
<dbReference type="AlphaFoldDB" id="A0AAV8U673"/>
<feature type="domain" description="CCHC-type" evidence="3">
    <location>
        <begin position="267"/>
        <end position="282"/>
    </location>
</feature>